<gene>
    <name evidence="1" type="ORF">YEW_AS03870</name>
</gene>
<accession>F4N7F8</accession>
<proteinExistence type="predicted"/>
<protein>
    <submittedName>
        <fullName evidence="1">Uncharacterized protein</fullName>
    </submittedName>
</protein>
<dbReference type="EMBL" id="FR718763">
    <property type="protein sequence ID" value="CBX74016.1"/>
    <property type="molecule type" value="Genomic_DNA"/>
</dbReference>
<evidence type="ECO:0000313" key="1">
    <source>
        <dbReference type="EMBL" id="CBX74016.1"/>
    </source>
</evidence>
<reference evidence="1" key="1">
    <citation type="journal article" date="2011" name="BMC Genomics">
        <title>Shotgun sequencing of Yersinia enterocolitica strain W22703 (biotype 2, serotype O:9): genomic evidence for oscillation between invertebrates and mammals.</title>
        <authorList>
            <person name="Fuchs T.M."/>
            <person name="Brandt K."/>
            <person name="Starke M."/>
            <person name="Rattei T."/>
        </authorList>
    </citation>
    <scope>NUCLEOTIDE SEQUENCE</scope>
</reference>
<name>F4N7F8_YEREN</name>
<sequence length="36" mass="4178">MLYNETTKTLSESTYQALVVHKKTNAKIALKLDYFN</sequence>
<dbReference type="AlphaFoldDB" id="F4N7F8"/>
<organism evidence="1">
    <name type="scientific">Yersinia enterocolitica W22703</name>
    <dbReference type="NCBI Taxonomy" id="913028"/>
    <lineage>
        <taxon>Bacteria</taxon>
        <taxon>Pseudomonadati</taxon>
        <taxon>Pseudomonadota</taxon>
        <taxon>Gammaproteobacteria</taxon>
        <taxon>Enterobacterales</taxon>
        <taxon>Yersiniaceae</taxon>
        <taxon>Yersinia</taxon>
    </lineage>
</organism>